<evidence type="ECO:0000256" key="1">
    <source>
        <dbReference type="SAM" id="Phobius"/>
    </source>
</evidence>
<feature type="transmembrane region" description="Helical" evidence="1">
    <location>
        <begin position="7"/>
        <end position="27"/>
    </location>
</feature>
<dbReference type="Proteomes" id="UP000319040">
    <property type="component" value="Unassembled WGS sequence"/>
</dbReference>
<dbReference type="EMBL" id="FXTB01000001">
    <property type="protein sequence ID" value="SMO32427.1"/>
    <property type="molecule type" value="Genomic_DNA"/>
</dbReference>
<keyword evidence="1" id="KW-0472">Membrane</keyword>
<organism evidence="2 3">
    <name type="scientific">Saccharicrinis carchari</name>
    <dbReference type="NCBI Taxonomy" id="1168039"/>
    <lineage>
        <taxon>Bacteria</taxon>
        <taxon>Pseudomonadati</taxon>
        <taxon>Bacteroidota</taxon>
        <taxon>Bacteroidia</taxon>
        <taxon>Marinilabiliales</taxon>
        <taxon>Marinilabiliaceae</taxon>
        <taxon>Saccharicrinis</taxon>
    </lineage>
</organism>
<keyword evidence="3" id="KW-1185">Reference proteome</keyword>
<dbReference type="RefSeq" id="WP_142531449.1">
    <property type="nucleotide sequence ID" value="NZ_FXTB01000001.1"/>
</dbReference>
<reference evidence="2 3" key="1">
    <citation type="submission" date="2017-05" db="EMBL/GenBank/DDBJ databases">
        <authorList>
            <person name="Varghese N."/>
            <person name="Submissions S."/>
        </authorList>
    </citation>
    <scope>NUCLEOTIDE SEQUENCE [LARGE SCALE GENOMIC DNA]</scope>
    <source>
        <strain evidence="2 3">DSM 27040</strain>
    </source>
</reference>
<gene>
    <name evidence="2" type="ORF">SAMN06265379_10123</name>
</gene>
<dbReference type="OrthoDB" id="840428at2"/>
<evidence type="ECO:0000313" key="3">
    <source>
        <dbReference type="Proteomes" id="UP000319040"/>
    </source>
</evidence>
<keyword evidence="1" id="KW-0812">Transmembrane</keyword>
<proteinExistence type="predicted"/>
<keyword evidence="1" id="KW-1133">Transmembrane helix</keyword>
<protein>
    <submittedName>
        <fullName evidence="2">Uncharacterized protein</fullName>
    </submittedName>
</protein>
<name>A0A521AC72_SACCC</name>
<evidence type="ECO:0000313" key="2">
    <source>
        <dbReference type="EMBL" id="SMO32427.1"/>
    </source>
</evidence>
<sequence>MSKVRAIIVGGIIWILGSSFYAASYLFPLLNDPELQADLVLAVAIIPNAWLGAHIFYRKSNLSGPKLGAIVVLTAIILDALITVPYLIVPQGGTYYSFFSAPAFWLIAFEYLMVVVLYWHFRVKSSLAKSK</sequence>
<feature type="transmembrane region" description="Helical" evidence="1">
    <location>
        <begin position="95"/>
        <end position="121"/>
    </location>
</feature>
<feature type="transmembrane region" description="Helical" evidence="1">
    <location>
        <begin position="39"/>
        <end position="57"/>
    </location>
</feature>
<feature type="transmembrane region" description="Helical" evidence="1">
    <location>
        <begin position="69"/>
        <end position="89"/>
    </location>
</feature>
<dbReference type="AlphaFoldDB" id="A0A521AC72"/>
<accession>A0A521AC72</accession>